<reference evidence="2 3" key="1">
    <citation type="submission" date="2018-11" db="EMBL/GenBank/DDBJ databases">
        <title>Genome sequence of Saitozyma podzolica DSM 27192.</title>
        <authorList>
            <person name="Aliyu H."/>
            <person name="Gorte O."/>
            <person name="Ochsenreither K."/>
        </authorList>
    </citation>
    <scope>NUCLEOTIDE SEQUENCE [LARGE SCALE GENOMIC DNA]</scope>
    <source>
        <strain evidence="2 3">DSM 27192</strain>
    </source>
</reference>
<sequence>MSVPSSPPGLTGTQLFSPVGLKRELVREHIHISDPYLFTNLLLASYSVLYAPPPALVTSPRARVHLQLHALTLDRHLDTGLRQPYIYTDIHRVILAEFGSAYRDPQNRRRDRPFQIADVDRNIDNKRSDADRLGDNRADFCRDDMVAIQQAKCHLLVHFPGAIRTPSGTEPGIPVNSAEPDVKTTSGSTSALNPTLGAGSANRESPCSVVEAGIPGWVVKVPVPSGPTLVMSSAFGLVFDVATTTTSAGFVLISVTNL</sequence>
<proteinExistence type="predicted"/>
<dbReference type="EMBL" id="RSCD01000020">
    <property type="protein sequence ID" value="RSH85485.1"/>
    <property type="molecule type" value="Genomic_DNA"/>
</dbReference>
<evidence type="ECO:0000313" key="3">
    <source>
        <dbReference type="Proteomes" id="UP000279259"/>
    </source>
</evidence>
<feature type="region of interest" description="Disordered" evidence="1">
    <location>
        <begin position="167"/>
        <end position="204"/>
    </location>
</feature>
<name>A0A427Y3D4_9TREE</name>
<protein>
    <submittedName>
        <fullName evidence="2">Uncharacterized protein</fullName>
    </submittedName>
</protein>
<dbReference type="Proteomes" id="UP000279259">
    <property type="component" value="Unassembled WGS sequence"/>
</dbReference>
<keyword evidence="3" id="KW-1185">Reference proteome</keyword>
<feature type="compositionally biased region" description="Polar residues" evidence="1">
    <location>
        <begin position="183"/>
        <end position="193"/>
    </location>
</feature>
<comment type="caution">
    <text evidence="2">The sequence shown here is derived from an EMBL/GenBank/DDBJ whole genome shotgun (WGS) entry which is preliminary data.</text>
</comment>
<accession>A0A427Y3D4</accession>
<organism evidence="2 3">
    <name type="scientific">Saitozyma podzolica</name>
    <dbReference type="NCBI Taxonomy" id="1890683"/>
    <lineage>
        <taxon>Eukaryota</taxon>
        <taxon>Fungi</taxon>
        <taxon>Dikarya</taxon>
        <taxon>Basidiomycota</taxon>
        <taxon>Agaricomycotina</taxon>
        <taxon>Tremellomycetes</taxon>
        <taxon>Tremellales</taxon>
        <taxon>Trimorphomycetaceae</taxon>
        <taxon>Saitozyma</taxon>
    </lineage>
</organism>
<gene>
    <name evidence="2" type="ORF">EHS25_004881</name>
</gene>
<evidence type="ECO:0000313" key="2">
    <source>
        <dbReference type="EMBL" id="RSH85485.1"/>
    </source>
</evidence>
<dbReference type="AlphaFoldDB" id="A0A427Y3D4"/>
<evidence type="ECO:0000256" key="1">
    <source>
        <dbReference type="SAM" id="MobiDB-lite"/>
    </source>
</evidence>